<keyword evidence="1" id="KW-0472">Membrane</keyword>
<evidence type="ECO:0000313" key="2">
    <source>
        <dbReference type="EMBL" id="KAK0610042.1"/>
    </source>
</evidence>
<dbReference type="EMBL" id="JAULSR010000011">
    <property type="protein sequence ID" value="KAK0610042.1"/>
    <property type="molecule type" value="Genomic_DNA"/>
</dbReference>
<protein>
    <submittedName>
        <fullName evidence="2">Uncharacterized protein</fullName>
    </submittedName>
</protein>
<keyword evidence="1" id="KW-0812">Transmembrane</keyword>
<comment type="caution">
    <text evidence="2">The sequence shown here is derived from an EMBL/GenBank/DDBJ whole genome shotgun (WGS) entry which is preliminary data.</text>
</comment>
<evidence type="ECO:0000256" key="1">
    <source>
        <dbReference type="SAM" id="Phobius"/>
    </source>
</evidence>
<gene>
    <name evidence="2" type="ORF">B0T17DRAFT_125587</name>
</gene>
<organism evidence="2 3">
    <name type="scientific">Bombardia bombarda</name>
    <dbReference type="NCBI Taxonomy" id="252184"/>
    <lineage>
        <taxon>Eukaryota</taxon>
        <taxon>Fungi</taxon>
        <taxon>Dikarya</taxon>
        <taxon>Ascomycota</taxon>
        <taxon>Pezizomycotina</taxon>
        <taxon>Sordariomycetes</taxon>
        <taxon>Sordariomycetidae</taxon>
        <taxon>Sordariales</taxon>
        <taxon>Lasiosphaeriaceae</taxon>
        <taxon>Bombardia</taxon>
    </lineage>
</organism>
<accession>A0AA39TGK5</accession>
<sequence>MQKTARSGNWLSALCGVFGGCCVSCSVSLSFCLSFAPCRLHQIFQDNFLCRLSSSLVDCFLVVVVVVVAFNDQVPQIKGTRV</sequence>
<reference evidence="2" key="1">
    <citation type="submission" date="2023-06" db="EMBL/GenBank/DDBJ databases">
        <title>Genome-scale phylogeny and comparative genomics of the fungal order Sordariales.</title>
        <authorList>
            <consortium name="Lawrence Berkeley National Laboratory"/>
            <person name="Hensen N."/>
            <person name="Bonometti L."/>
            <person name="Westerberg I."/>
            <person name="Brannstrom I.O."/>
            <person name="Guillou S."/>
            <person name="Cros-Aarteil S."/>
            <person name="Calhoun S."/>
            <person name="Haridas S."/>
            <person name="Kuo A."/>
            <person name="Mondo S."/>
            <person name="Pangilinan J."/>
            <person name="Riley R."/>
            <person name="LaButti K."/>
            <person name="Andreopoulos B."/>
            <person name="Lipzen A."/>
            <person name="Chen C."/>
            <person name="Yanf M."/>
            <person name="Daum C."/>
            <person name="Ng V."/>
            <person name="Clum A."/>
            <person name="Steindorff A."/>
            <person name="Ohm R."/>
            <person name="Martin F."/>
            <person name="Silar P."/>
            <person name="Natvig D."/>
            <person name="Lalanne C."/>
            <person name="Gautier V."/>
            <person name="Ament-velasquez S.L."/>
            <person name="Kruys A."/>
            <person name="Hutchinson M.I."/>
            <person name="Powell A.J."/>
            <person name="Barry K."/>
            <person name="Miller A.N."/>
            <person name="Grigoriev I.V."/>
            <person name="Debuchy R."/>
            <person name="Gladieux P."/>
            <person name="Thoren M.H."/>
            <person name="Johannesson H."/>
        </authorList>
    </citation>
    <scope>NUCLEOTIDE SEQUENCE</scope>
    <source>
        <strain evidence="2">SMH3391-2</strain>
    </source>
</reference>
<evidence type="ECO:0000313" key="3">
    <source>
        <dbReference type="Proteomes" id="UP001174934"/>
    </source>
</evidence>
<keyword evidence="1" id="KW-1133">Transmembrane helix</keyword>
<feature type="transmembrane region" description="Helical" evidence="1">
    <location>
        <begin position="16"/>
        <end position="36"/>
    </location>
</feature>
<proteinExistence type="predicted"/>
<feature type="transmembrane region" description="Helical" evidence="1">
    <location>
        <begin position="48"/>
        <end position="70"/>
    </location>
</feature>
<keyword evidence="3" id="KW-1185">Reference proteome</keyword>
<dbReference type="Proteomes" id="UP001174934">
    <property type="component" value="Unassembled WGS sequence"/>
</dbReference>
<name>A0AA39TGK5_9PEZI</name>
<dbReference type="PROSITE" id="PS51257">
    <property type="entry name" value="PROKAR_LIPOPROTEIN"/>
    <property type="match status" value="1"/>
</dbReference>
<dbReference type="AlphaFoldDB" id="A0AA39TGK5"/>